<name>A0A8H6KMR4_9PEZI</name>
<proteinExistence type="predicted"/>
<dbReference type="EMBL" id="WIGM01000209">
    <property type="protein sequence ID" value="KAF6833798.1"/>
    <property type="molecule type" value="Genomic_DNA"/>
</dbReference>
<feature type="compositionally biased region" description="Low complexity" evidence="1">
    <location>
        <begin position="336"/>
        <end position="347"/>
    </location>
</feature>
<evidence type="ECO:0000256" key="1">
    <source>
        <dbReference type="SAM" id="MobiDB-lite"/>
    </source>
</evidence>
<keyword evidence="3" id="KW-1185">Reference proteome</keyword>
<feature type="region of interest" description="Disordered" evidence="1">
    <location>
        <begin position="110"/>
        <end position="134"/>
    </location>
</feature>
<gene>
    <name evidence="2" type="ORF">CMUS01_06415</name>
</gene>
<evidence type="ECO:0000313" key="3">
    <source>
        <dbReference type="Proteomes" id="UP000639643"/>
    </source>
</evidence>
<dbReference type="Proteomes" id="UP000639643">
    <property type="component" value="Unassembled WGS sequence"/>
</dbReference>
<dbReference type="AlphaFoldDB" id="A0A8H6KMR4"/>
<protein>
    <submittedName>
        <fullName evidence="2">Uncharacterized protein</fullName>
    </submittedName>
</protein>
<evidence type="ECO:0000313" key="2">
    <source>
        <dbReference type="EMBL" id="KAF6833798.1"/>
    </source>
</evidence>
<reference evidence="2" key="1">
    <citation type="journal article" date="2020" name="Phytopathology">
        <title>Genome Sequence Resources of Colletotrichum truncatum, C. plurivorum, C. musicola, and C. sojae: Four Species Pathogenic to Soybean (Glycine max).</title>
        <authorList>
            <person name="Rogerio F."/>
            <person name="Boufleur T.R."/>
            <person name="Ciampi-Guillardi M."/>
            <person name="Sukno S.A."/>
            <person name="Thon M.R."/>
            <person name="Massola Junior N.S."/>
            <person name="Baroncelli R."/>
        </authorList>
    </citation>
    <scope>NUCLEOTIDE SEQUENCE</scope>
    <source>
        <strain evidence="2">LFN0074</strain>
    </source>
</reference>
<organism evidence="2 3">
    <name type="scientific">Colletotrichum musicola</name>
    <dbReference type="NCBI Taxonomy" id="2175873"/>
    <lineage>
        <taxon>Eukaryota</taxon>
        <taxon>Fungi</taxon>
        <taxon>Dikarya</taxon>
        <taxon>Ascomycota</taxon>
        <taxon>Pezizomycotina</taxon>
        <taxon>Sordariomycetes</taxon>
        <taxon>Hypocreomycetidae</taxon>
        <taxon>Glomerellales</taxon>
        <taxon>Glomerellaceae</taxon>
        <taxon>Colletotrichum</taxon>
        <taxon>Colletotrichum orchidearum species complex</taxon>
    </lineage>
</organism>
<accession>A0A8H6KMR4</accession>
<comment type="caution">
    <text evidence="2">The sequence shown here is derived from an EMBL/GenBank/DDBJ whole genome shotgun (WGS) entry which is preliminary data.</text>
</comment>
<feature type="region of interest" description="Disordered" evidence="1">
    <location>
        <begin position="336"/>
        <end position="362"/>
    </location>
</feature>
<sequence>MALSCCIEISQKPFFPQSRPRLRRTSHGFVHAKQWLPQSRRHAHDMIVRTSEAQALGDLVIPKQSGRSTTSVLLLAPVDLSNHGPPGTHHTTFPDAARRLQQRSAGPFFSIRPVRKGGKKHHDDEARRRPSSLAPALISPSGLDHAASHEPVVAEATVHTKQRCISQRLAAAVRQRRASTPPPPWGTQTCRLPARPAVSDSVSRRGKTTGWLTISSYVSGEKVPGPSARQLAAESKKALDQDTGSLVSAACHRICIGLWAMSCYIWDAPAGLKKPANPPCGTGSRKCRSRMACLRDAPALRDVLATRANYFPAPIPLDDSAQSNGLHQRISRAHAAPPARRFPFPQRLPQIPSDKPAPSARSRAALCASESPTRIILCIVSQPTFHLRTH</sequence>